<name>A0A9P7Y6P9_9FUNG</name>
<evidence type="ECO:0000313" key="2">
    <source>
        <dbReference type="EMBL" id="KAG9072734.1"/>
    </source>
</evidence>
<accession>A0A9P7Y6P9</accession>
<reference evidence="2" key="1">
    <citation type="submission" date="2021-06" db="EMBL/GenBank/DDBJ databases">
        <title>Genome Sequence of Mortierella hyaline Strain SCG-10, a Cold-Adapted, Nitrate-Reducing Fungus Isolated from Soil in Minnesota, USA.</title>
        <authorList>
            <person name="Aldossari N."/>
        </authorList>
    </citation>
    <scope>NUCLEOTIDE SEQUENCE</scope>
    <source>
        <strain evidence="2">SCG-10</strain>
    </source>
</reference>
<evidence type="ECO:0000256" key="1">
    <source>
        <dbReference type="SAM" id="MobiDB-lite"/>
    </source>
</evidence>
<dbReference type="Proteomes" id="UP000707451">
    <property type="component" value="Unassembled WGS sequence"/>
</dbReference>
<gene>
    <name evidence="2" type="ORF">KI688_000510</name>
</gene>
<feature type="compositionally biased region" description="Pro residues" evidence="1">
    <location>
        <begin position="226"/>
        <end position="253"/>
    </location>
</feature>
<dbReference type="AlphaFoldDB" id="A0A9P7Y6P9"/>
<organism evidence="2 3">
    <name type="scientific">Linnemannia hyalina</name>
    <dbReference type="NCBI Taxonomy" id="64524"/>
    <lineage>
        <taxon>Eukaryota</taxon>
        <taxon>Fungi</taxon>
        <taxon>Fungi incertae sedis</taxon>
        <taxon>Mucoromycota</taxon>
        <taxon>Mortierellomycotina</taxon>
        <taxon>Mortierellomycetes</taxon>
        <taxon>Mortierellales</taxon>
        <taxon>Mortierellaceae</taxon>
        <taxon>Linnemannia</taxon>
    </lineage>
</organism>
<feature type="region of interest" description="Disordered" evidence="1">
    <location>
        <begin position="215"/>
        <end position="277"/>
    </location>
</feature>
<feature type="compositionally biased region" description="Low complexity" evidence="1">
    <location>
        <begin position="216"/>
        <end position="225"/>
    </location>
</feature>
<proteinExistence type="predicted"/>
<keyword evidence="3" id="KW-1185">Reference proteome</keyword>
<evidence type="ECO:0000313" key="3">
    <source>
        <dbReference type="Proteomes" id="UP000707451"/>
    </source>
</evidence>
<dbReference type="OrthoDB" id="2434892at2759"/>
<feature type="compositionally biased region" description="Low complexity" evidence="1">
    <location>
        <begin position="254"/>
        <end position="267"/>
    </location>
</feature>
<comment type="caution">
    <text evidence="2">The sequence shown here is derived from an EMBL/GenBank/DDBJ whole genome shotgun (WGS) entry which is preliminary data.</text>
</comment>
<dbReference type="PRINTS" id="PR01217">
    <property type="entry name" value="PRICHEXTENSN"/>
</dbReference>
<protein>
    <submittedName>
        <fullName evidence="2">Uncharacterized protein</fullName>
    </submittedName>
</protein>
<dbReference type="EMBL" id="JAHRHY010000001">
    <property type="protein sequence ID" value="KAG9072734.1"/>
    <property type="molecule type" value="Genomic_DNA"/>
</dbReference>
<sequence length="370" mass="39112">MHAQFGAPYANMQDVINMKFTSSILLISAAIASVAVAAPLTGQASVAVNAPNNVHGNADANLSRTSLTKRACGDCTQKDGAALDVIIKASADHYADIAHARLDNLMREIATAKVTSGTEELPKEKALLTITVQSKIDDAKKACSSEELVPAIKAAVAADANLDVAWSKQEEKELEKKMVELDVKITKLVLDRIQANVNAELLSKDCTEKMTNTEIAPAPETSAPVPETPAPVPETPAPAPDTPAPVPETPAPTPETSAPVPETSAPVPETPAPVPENTDNGLKVGINVAANVDPKFVCKSGCNDAQDAKNVLSLRVNLENQFKPRLDHFYAEEVPTACEEKRTTLVDGVLNLLSGLRVNVKADVNANKNN</sequence>